<dbReference type="EMBL" id="JADAKE010000008">
    <property type="protein sequence ID" value="MBF8807510.1"/>
    <property type="molecule type" value="Genomic_DNA"/>
</dbReference>
<dbReference type="InterPro" id="IPR043504">
    <property type="entry name" value="Peptidase_S1_PA_chymotrypsin"/>
</dbReference>
<keyword evidence="6" id="KW-0843">Virulence</keyword>
<accession>A0A931F9B2</accession>
<dbReference type="PANTHER" id="PTHR15462:SF8">
    <property type="entry name" value="SERINE PROTEASE"/>
    <property type="match status" value="1"/>
</dbReference>
<keyword evidence="4 8" id="KW-0378">Hydrolase</keyword>
<proteinExistence type="inferred from homology"/>
<organism evidence="9 10">
    <name type="scientific">Enterococcus lacertideformus</name>
    <dbReference type="NCBI Taxonomy" id="2771493"/>
    <lineage>
        <taxon>Bacteria</taxon>
        <taxon>Bacillati</taxon>
        <taxon>Bacillota</taxon>
        <taxon>Bacilli</taxon>
        <taxon>Lactobacillales</taxon>
        <taxon>Enterococcaceae</taxon>
        <taxon>Enterococcus</taxon>
    </lineage>
</organism>
<dbReference type="InterPro" id="IPR000126">
    <property type="entry name" value="V8_ser_AS"/>
</dbReference>
<dbReference type="AlphaFoldDB" id="A0A931F9B2"/>
<dbReference type="EC" id="3.4.21.-" evidence="8"/>
<evidence type="ECO:0000256" key="2">
    <source>
        <dbReference type="ARBA" id="ARBA00022670"/>
    </source>
</evidence>
<sequence length="233" mass="25221">METKNVEAAPMKNLSELQIRSIIGTDERIIVMNTKEAPYNSITFIAVDGAVGSGAVIGKNTVLTAAHVVKNIRNNPTKDSIYVVPGRDGSSVPYSKFKIKAVHIPQSYIEKPSVDTDIAVITVDTLDGKSIGDIVPILPYKLTNTVEVGTDLVTAGYPGDKPWGTMWTSKGNSLDQTKTRIYYNMDTAGGQSGSPIYNLNNEIIAVHTTGAGNKNFGTKLNDEYYQFVSENIS</sequence>
<dbReference type="PRINTS" id="PR01774">
    <property type="entry name" value="EXFOLTOXIN"/>
</dbReference>
<feature type="active site" description="Charge relay system" evidence="7">
    <location>
        <position position="67"/>
    </location>
</feature>
<evidence type="ECO:0000256" key="5">
    <source>
        <dbReference type="ARBA" id="ARBA00022825"/>
    </source>
</evidence>
<dbReference type="GO" id="GO:0006508">
    <property type="term" value="P:proteolysis"/>
    <property type="evidence" value="ECO:0007669"/>
    <property type="project" value="UniProtKB-KW"/>
</dbReference>
<dbReference type="InterPro" id="IPR050966">
    <property type="entry name" value="Glutamyl_endopeptidase"/>
</dbReference>
<name>A0A931F9B2_9ENTE</name>
<evidence type="ECO:0000256" key="7">
    <source>
        <dbReference type="PIRSR" id="PIRSR608256-1"/>
    </source>
</evidence>
<dbReference type="Pfam" id="PF13365">
    <property type="entry name" value="Trypsin_2"/>
    <property type="match status" value="1"/>
</dbReference>
<evidence type="ECO:0000256" key="4">
    <source>
        <dbReference type="ARBA" id="ARBA00022801"/>
    </source>
</evidence>
<dbReference type="PRINTS" id="PR00839">
    <property type="entry name" value="V8PROTEASE"/>
</dbReference>
<feature type="active site" description="Charge relay system" evidence="7">
    <location>
        <position position="192"/>
    </location>
</feature>
<dbReference type="Proteomes" id="UP000637757">
    <property type="component" value="Unassembled WGS sequence"/>
</dbReference>
<dbReference type="InterPro" id="IPR008256">
    <property type="entry name" value="Peptidase_S1B"/>
</dbReference>
<keyword evidence="2 8" id="KW-0645">Protease</keyword>
<evidence type="ECO:0000256" key="6">
    <source>
        <dbReference type="ARBA" id="ARBA00023026"/>
    </source>
</evidence>
<evidence type="ECO:0000256" key="3">
    <source>
        <dbReference type="ARBA" id="ARBA00022729"/>
    </source>
</evidence>
<dbReference type="GO" id="GO:0004252">
    <property type="term" value="F:serine-type endopeptidase activity"/>
    <property type="evidence" value="ECO:0007669"/>
    <property type="project" value="InterPro"/>
</dbReference>
<reference evidence="9" key="1">
    <citation type="submission" date="2020-09" db="EMBL/GenBank/DDBJ databases">
        <title>Genomic insights into the novelty and pathogenicity of a unique biofilm-forming Enterococcus sp. bacteria (Enterococcus lacertideformus) identified in reptiles.</title>
        <authorList>
            <person name="Agius J.E."/>
            <person name="Phalen D.N."/>
            <person name="Rose K."/>
            <person name="Eden J.-S."/>
        </authorList>
    </citation>
    <scope>NUCLEOTIDE SEQUENCE</scope>
    <source>
        <strain evidence="9">PHRS 0518</strain>
    </source>
</reference>
<dbReference type="SUPFAM" id="SSF50494">
    <property type="entry name" value="Trypsin-like serine proteases"/>
    <property type="match status" value="1"/>
</dbReference>
<dbReference type="InterPro" id="IPR008353">
    <property type="entry name" value="Peptidase_S1B_tx"/>
</dbReference>
<evidence type="ECO:0000313" key="10">
    <source>
        <dbReference type="Proteomes" id="UP000637757"/>
    </source>
</evidence>
<dbReference type="PROSITE" id="PS00673">
    <property type="entry name" value="V8_SER"/>
    <property type="match status" value="1"/>
</dbReference>
<gene>
    <name evidence="9" type="ORF">IC227_02830</name>
</gene>
<feature type="active site" description="Charge relay system" evidence="7">
    <location>
        <position position="117"/>
    </location>
</feature>
<dbReference type="Gene3D" id="2.40.10.10">
    <property type="entry name" value="Trypsin-like serine proteases"/>
    <property type="match status" value="2"/>
</dbReference>
<dbReference type="PANTHER" id="PTHR15462">
    <property type="entry name" value="SERINE PROTEASE"/>
    <property type="match status" value="1"/>
</dbReference>
<dbReference type="InterPro" id="IPR009003">
    <property type="entry name" value="Peptidase_S1_PA"/>
</dbReference>
<comment type="similarity">
    <text evidence="1 8">Belongs to the peptidase S1B family.</text>
</comment>
<protein>
    <recommendedName>
        <fullName evidence="8">Serine protease</fullName>
        <ecNumber evidence="8">3.4.21.-</ecNumber>
    </recommendedName>
</protein>
<evidence type="ECO:0000256" key="8">
    <source>
        <dbReference type="RuleBase" id="RU004296"/>
    </source>
</evidence>
<keyword evidence="5 8" id="KW-0720">Serine protease</keyword>
<comment type="caution">
    <text evidence="9">The sequence shown here is derived from an EMBL/GenBank/DDBJ whole genome shotgun (WGS) entry which is preliminary data.</text>
</comment>
<keyword evidence="3" id="KW-0732">Signal</keyword>
<keyword evidence="10" id="KW-1185">Reference proteome</keyword>
<evidence type="ECO:0000256" key="1">
    <source>
        <dbReference type="ARBA" id="ARBA00008764"/>
    </source>
</evidence>
<evidence type="ECO:0000313" key="9">
    <source>
        <dbReference type="EMBL" id="MBF8807510.1"/>
    </source>
</evidence>